<proteinExistence type="predicted"/>
<name>A0A5C1AKF5_9BACT</name>
<sequence>MTPFPRRLFVSGIVFLALSSTLLAQTPGKKAELKKGVRVAVVGDSITEQKLYSRFLADYLTACYPDLDAHIVQFGWGGETADGFSKRMDNDLMPFKPDVVTLCYGMNDGGYSRFSKSTGDRYEKPLTEIVRKLKAANVTVVVGSPGAVDDYFYGRGPNQLEMTERSKMYNPTLAKLRDIAHKIADDAGMPFANVHDAMVDSMRKAQTADHLGPKYAVCGADGVHADANGQLIMTTAFLRAMKLDGDLGTVTIDFTGDSTAENGHKVASSDGGKVVVESSRLPFAFTGDARATSGTRSILPFLSFNAEFNRFTLKVKNAPAEKLKVTWGQESKTFTKDELQKGINLAEAFETTALSDAFAKIDTAVNHQQHFQTFMIKSVITNHRGLAGLAKEDPEIATALAKIQERLWAKEDANHAAVRALVPKTPVTHTILVEKAE</sequence>
<dbReference type="InterPro" id="IPR013830">
    <property type="entry name" value="SGNH_hydro"/>
</dbReference>
<dbReference type="AlphaFoldDB" id="A0A5C1AKF5"/>
<evidence type="ECO:0000256" key="1">
    <source>
        <dbReference type="SAM" id="SignalP"/>
    </source>
</evidence>
<accession>A0A5C1AKF5</accession>
<dbReference type="InterPro" id="IPR036514">
    <property type="entry name" value="SGNH_hydro_sf"/>
</dbReference>
<evidence type="ECO:0000259" key="2">
    <source>
        <dbReference type="Pfam" id="PF13472"/>
    </source>
</evidence>
<dbReference type="SUPFAM" id="SSF52266">
    <property type="entry name" value="SGNH hydrolase"/>
    <property type="match status" value="1"/>
</dbReference>
<dbReference type="Pfam" id="PF13472">
    <property type="entry name" value="Lipase_GDSL_2"/>
    <property type="match status" value="1"/>
</dbReference>
<evidence type="ECO:0000313" key="4">
    <source>
        <dbReference type="Proteomes" id="UP000324974"/>
    </source>
</evidence>
<feature type="signal peptide" evidence="1">
    <location>
        <begin position="1"/>
        <end position="24"/>
    </location>
</feature>
<organism evidence="3 4">
    <name type="scientific">Limnoglobus roseus</name>
    <dbReference type="NCBI Taxonomy" id="2598579"/>
    <lineage>
        <taxon>Bacteria</taxon>
        <taxon>Pseudomonadati</taxon>
        <taxon>Planctomycetota</taxon>
        <taxon>Planctomycetia</taxon>
        <taxon>Gemmatales</taxon>
        <taxon>Gemmataceae</taxon>
        <taxon>Limnoglobus</taxon>
    </lineage>
</organism>
<dbReference type="Proteomes" id="UP000324974">
    <property type="component" value="Chromosome"/>
</dbReference>
<dbReference type="InterPro" id="IPR051532">
    <property type="entry name" value="Ester_Hydrolysis_Enzymes"/>
</dbReference>
<keyword evidence="4" id="KW-1185">Reference proteome</keyword>
<reference evidence="4" key="1">
    <citation type="submission" date="2019-08" db="EMBL/GenBank/DDBJ databases">
        <title>Limnoglobus roseus gen. nov., sp. nov., a novel freshwater planctomycete with a giant genome from the family Gemmataceae.</title>
        <authorList>
            <person name="Kulichevskaya I.S."/>
            <person name="Naumoff D.G."/>
            <person name="Miroshnikov K."/>
            <person name="Ivanova A."/>
            <person name="Philippov D.A."/>
            <person name="Hakobyan A."/>
            <person name="Rijpstra I.C."/>
            <person name="Sinninghe Damste J.S."/>
            <person name="Liesack W."/>
            <person name="Dedysh S.N."/>
        </authorList>
    </citation>
    <scope>NUCLEOTIDE SEQUENCE [LARGE SCALE GENOMIC DNA]</scope>
    <source>
        <strain evidence="4">PX52</strain>
    </source>
</reference>
<dbReference type="RefSeq" id="WP_149113006.1">
    <property type="nucleotide sequence ID" value="NZ_CP042425.1"/>
</dbReference>
<dbReference type="GO" id="GO:0004622">
    <property type="term" value="F:phosphatidylcholine lysophospholipase activity"/>
    <property type="evidence" value="ECO:0007669"/>
    <property type="project" value="TreeGrafter"/>
</dbReference>
<dbReference type="KEGG" id="lrs:PX52LOC_05521"/>
<dbReference type="PANTHER" id="PTHR30383:SF5">
    <property type="entry name" value="SGNH HYDROLASE-TYPE ESTERASE DOMAIN-CONTAINING PROTEIN"/>
    <property type="match status" value="1"/>
</dbReference>
<dbReference type="CDD" id="cd01834">
    <property type="entry name" value="SGNH_hydrolase_like_2"/>
    <property type="match status" value="1"/>
</dbReference>
<evidence type="ECO:0000313" key="3">
    <source>
        <dbReference type="EMBL" id="QEL18496.1"/>
    </source>
</evidence>
<gene>
    <name evidence="3" type="ORF">PX52LOC_05521</name>
</gene>
<keyword evidence="1" id="KW-0732">Signal</keyword>
<feature type="chain" id="PRO_5022916627" evidence="1">
    <location>
        <begin position="25"/>
        <end position="437"/>
    </location>
</feature>
<protein>
    <submittedName>
        <fullName evidence="3">G-D-S-L family lipolytic protein</fullName>
    </submittedName>
</protein>
<feature type="domain" description="SGNH hydrolase-type esterase" evidence="2">
    <location>
        <begin position="41"/>
        <end position="207"/>
    </location>
</feature>
<dbReference type="EMBL" id="CP042425">
    <property type="protein sequence ID" value="QEL18496.1"/>
    <property type="molecule type" value="Genomic_DNA"/>
</dbReference>
<dbReference type="PANTHER" id="PTHR30383">
    <property type="entry name" value="THIOESTERASE 1/PROTEASE 1/LYSOPHOSPHOLIPASE L1"/>
    <property type="match status" value="1"/>
</dbReference>
<dbReference type="Gene3D" id="3.40.50.1110">
    <property type="entry name" value="SGNH hydrolase"/>
    <property type="match status" value="1"/>
</dbReference>
<dbReference type="OrthoDB" id="9794725at2"/>